<dbReference type="InParanoid" id="E9HY61"/>
<dbReference type="KEGG" id="dpx:DAPPUDRAFT_268674"/>
<evidence type="ECO:0000313" key="2">
    <source>
        <dbReference type="EMBL" id="EFX63317.1"/>
    </source>
</evidence>
<feature type="region of interest" description="Disordered" evidence="1">
    <location>
        <begin position="1"/>
        <end position="32"/>
    </location>
</feature>
<evidence type="ECO:0000256" key="1">
    <source>
        <dbReference type="SAM" id="MobiDB-lite"/>
    </source>
</evidence>
<protein>
    <submittedName>
        <fullName evidence="2">Uncharacterized protein</fullName>
    </submittedName>
</protein>
<reference evidence="2 3" key="1">
    <citation type="journal article" date="2011" name="Science">
        <title>The ecoresponsive genome of Daphnia pulex.</title>
        <authorList>
            <person name="Colbourne J.K."/>
            <person name="Pfrender M.E."/>
            <person name="Gilbert D."/>
            <person name="Thomas W.K."/>
            <person name="Tucker A."/>
            <person name="Oakley T.H."/>
            <person name="Tokishita S."/>
            <person name="Aerts A."/>
            <person name="Arnold G.J."/>
            <person name="Basu M.K."/>
            <person name="Bauer D.J."/>
            <person name="Caceres C.E."/>
            <person name="Carmel L."/>
            <person name="Casola C."/>
            <person name="Choi J.H."/>
            <person name="Detter J.C."/>
            <person name="Dong Q."/>
            <person name="Dusheyko S."/>
            <person name="Eads B.D."/>
            <person name="Frohlich T."/>
            <person name="Geiler-Samerotte K.A."/>
            <person name="Gerlach D."/>
            <person name="Hatcher P."/>
            <person name="Jogdeo S."/>
            <person name="Krijgsveld J."/>
            <person name="Kriventseva E.V."/>
            <person name="Kultz D."/>
            <person name="Laforsch C."/>
            <person name="Lindquist E."/>
            <person name="Lopez J."/>
            <person name="Manak J.R."/>
            <person name="Muller J."/>
            <person name="Pangilinan J."/>
            <person name="Patwardhan R.P."/>
            <person name="Pitluck S."/>
            <person name="Pritham E.J."/>
            <person name="Rechtsteiner A."/>
            <person name="Rho M."/>
            <person name="Rogozin I.B."/>
            <person name="Sakarya O."/>
            <person name="Salamov A."/>
            <person name="Schaack S."/>
            <person name="Shapiro H."/>
            <person name="Shiga Y."/>
            <person name="Skalitzky C."/>
            <person name="Smith Z."/>
            <person name="Souvorov A."/>
            <person name="Sung W."/>
            <person name="Tang Z."/>
            <person name="Tsuchiya D."/>
            <person name="Tu H."/>
            <person name="Vos H."/>
            <person name="Wang M."/>
            <person name="Wolf Y.I."/>
            <person name="Yamagata H."/>
            <person name="Yamada T."/>
            <person name="Ye Y."/>
            <person name="Shaw J.R."/>
            <person name="Andrews J."/>
            <person name="Crease T.J."/>
            <person name="Tang H."/>
            <person name="Lucas S.M."/>
            <person name="Robertson H.M."/>
            <person name="Bork P."/>
            <person name="Koonin E.V."/>
            <person name="Zdobnov E.M."/>
            <person name="Grigoriev I.V."/>
            <person name="Lynch M."/>
            <person name="Boore J.L."/>
        </authorList>
    </citation>
    <scope>NUCLEOTIDE SEQUENCE [LARGE SCALE GENOMIC DNA]</scope>
</reference>
<sequence length="110" mass="12614">MPPLEDIPAKWNGKTNWVPKLDGEESDDDSDWKIWSWDCKPEEEDQNMGEACEEEEGLKQAMGGEEEVGIEDIVEQNEEGVPLDKIRMSFFFYADAIFRPSSNYGCHPPE</sequence>
<proteinExistence type="predicted"/>
<gene>
    <name evidence="2" type="ORF">DAPPUDRAFT_268674</name>
</gene>
<dbReference type="EMBL" id="GL733115">
    <property type="protein sequence ID" value="EFX63317.1"/>
    <property type="molecule type" value="Genomic_DNA"/>
</dbReference>
<dbReference type="Proteomes" id="UP000000305">
    <property type="component" value="Unassembled WGS sequence"/>
</dbReference>
<organism evidence="2 3">
    <name type="scientific">Daphnia pulex</name>
    <name type="common">Water flea</name>
    <dbReference type="NCBI Taxonomy" id="6669"/>
    <lineage>
        <taxon>Eukaryota</taxon>
        <taxon>Metazoa</taxon>
        <taxon>Ecdysozoa</taxon>
        <taxon>Arthropoda</taxon>
        <taxon>Crustacea</taxon>
        <taxon>Branchiopoda</taxon>
        <taxon>Diplostraca</taxon>
        <taxon>Cladocera</taxon>
        <taxon>Anomopoda</taxon>
        <taxon>Daphniidae</taxon>
        <taxon>Daphnia</taxon>
    </lineage>
</organism>
<dbReference type="AlphaFoldDB" id="E9HY61"/>
<accession>E9HY61</accession>
<dbReference type="HOGENOM" id="CLU_173535_0_0_1"/>
<keyword evidence="3" id="KW-1185">Reference proteome</keyword>
<name>E9HY61_DAPPU</name>
<evidence type="ECO:0000313" key="3">
    <source>
        <dbReference type="Proteomes" id="UP000000305"/>
    </source>
</evidence>